<evidence type="ECO:0000256" key="1">
    <source>
        <dbReference type="SAM" id="MobiDB-lite"/>
    </source>
</evidence>
<keyword evidence="2" id="KW-0732">Signal</keyword>
<feature type="region of interest" description="Disordered" evidence="1">
    <location>
        <begin position="137"/>
        <end position="167"/>
    </location>
</feature>
<reference evidence="4 5" key="1">
    <citation type="submission" date="2019-01" db="EMBL/GenBank/DDBJ databases">
        <authorList>
            <person name="Chen W.-M."/>
        </authorList>
    </citation>
    <scope>NUCLEOTIDE SEQUENCE [LARGE SCALE GENOMIC DNA]</scope>
    <source>
        <strain evidence="4 5">CCP-18</strain>
    </source>
</reference>
<keyword evidence="5" id="KW-1185">Reference proteome</keyword>
<feature type="domain" description="DUF4394" evidence="3">
    <location>
        <begin position="40"/>
        <end position="286"/>
    </location>
</feature>
<dbReference type="Pfam" id="PF14339">
    <property type="entry name" value="DUF4394"/>
    <property type="match status" value="1"/>
</dbReference>
<name>A0A3S2XTA5_9BURK</name>
<sequence length="289" mass="30383">MNRRFLWPLLAAAALTACATPSPPPAPAPDTLVAVSADHKLVRFNAARPGVLQSSLALRGLKPGEQIVGIDYRVARGELYALADSGQLYRVDVDQAVLGPVGEPVPLPGGKAGPWGVDFNPTVDRLRVVNAQGFSLRRHPGTGAQVDGDPNTPSVQPDGNLRIDPADGTPRPVRIVAVAYTYNKNDEKLTTNYAIDAAQGRLMVMGSVEGQQPVVSPNTGRLRDVGPLGIPAFQRAHFDIADVRNTAYLSASHGSGADVLYRVDLGTGQATRIGPMAASGPLRGLAVQP</sequence>
<dbReference type="PROSITE" id="PS51257">
    <property type="entry name" value="PROKAR_LIPOPROTEIN"/>
    <property type="match status" value="1"/>
</dbReference>
<gene>
    <name evidence="4" type="ORF">EOD73_09650</name>
</gene>
<proteinExistence type="predicted"/>
<organism evidence="4 5">
    <name type="scientific">Inhella crocodyli</name>
    <dbReference type="NCBI Taxonomy" id="2499851"/>
    <lineage>
        <taxon>Bacteria</taxon>
        <taxon>Pseudomonadati</taxon>
        <taxon>Pseudomonadota</taxon>
        <taxon>Betaproteobacteria</taxon>
        <taxon>Burkholderiales</taxon>
        <taxon>Sphaerotilaceae</taxon>
        <taxon>Inhella</taxon>
    </lineage>
</organism>
<comment type="caution">
    <text evidence="4">The sequence shown here is derived from an EMBL/GenBank/DDBJ whole genome shotgun (WGS) entry which is preliminary data.</text>
</comment>
<dbReference type="InterPro" id="IPR011047">
    <property type="entry name" value="Quinoprotein_ADH-like_sf"/>
</dbReference>
<feature type="chain" id="PRO_5018725353" evidence="2">
    <location>
        <begin position="20"/>
        <end position="289"/>
    </location>
</feature>
<evidence type="ECO:0000256" key="2">
    <source>
        <dbReference type="SAM" id="SignalP"/>
    </source>
</evidence>
<evidence type="ECO:0000313" key="4">
    <source>
        <dbReference type="EMBL" id="RVT86285.1"/>
    </source>
</evidence>
<accession>A0A3S2XTA5</accession>
<dbReference type="EMBL" id="SACM01000002">
    <property type="protein sequence ID" value="RVT86285.1"/>
    <property type="molecule type" value="Genomic_DNA"/>
</dbReference>
<evidence type="ECO:0000259" key="3">
    <source>
        <dbReference type="Pfam" id="PF14339"/>
    </source>
</evidence>
<dbReference type="InterPro" id="IPR025507">
    <property type="entry name" value="DUF4394"/>
</dbReference>
<dbReference type="Proteomes" id="UP000288587">
    <property type="component" value="Unassembled WGS sequence"/>
</dbReference>
<feature type="signal peptide" evidence="2">
    <location>
        <begin position="1"/>
        <end position="19"/>
    </location>
</feature>
<evidence type="ECO:0000313" key="5">
    <source>
        <dbReference type="Proteomes" id="UP000288587"/>
    </source>
</evidence>
<dbReference type="OrthoDB" id="531718at2"/>
<dbReference type="RefSeq" id="WP_127682781.1">
    <property type="nucleotide sequence ID" value="NZ_SACM01000002.1"/>
</dbReference>
<dbReference type="SUPFAM" id="SSF50998">
    <property type="entry name" value="Quinoprotein alcohol dehydrogenase-like"/>
    <property type="match status" value="1"/>
</dbReference>
<dbReference type="AlphaFoldDB" id="A0A3S2XTA5"/>
<protein>
    <submittedName>
        <fullName evidence="4">DUF4394 domain-containing protein</fullName>
    </submittedName>
</protein>